<keyword evidence="3" id="KW-1185">Reference proteome</keyword>
<proteinExistence type="predicted"/>
<gene>
    <name evidence="2" type="primary">C3G</name>
    <name evidence="2" type="ORF">EVAR_5914_1</name>
</gene>
<feature type="region of interest" description="Disordered" evidence="1">
    <location>
        <begin position="120"/>
        <end position="155"/>
    </location>
</feature>
<feature type="compositionally biased region" description="Basic residues" evidence="1">
    <location>
        <begin position="144"/>
        <end position="155"/>
    </location>
</feature>
<feature type="compositionally biased region" description="Polar residues" evidence="1">
    <location>
        <begin position="127"/>
        <end position="138"/>
    </location>
</feature>
<evidence type="ECO:0000313" key="2">
    <source>
        <dbReference type="EMBL" id="GBP12087.1"/>
    </source>
</evidence>
<evidence type="ECO:0000256" key="1">
    <source>
        <dbReference type="SAM" id="MobiDB-lite"/>
    </source>
</evidence>
<accession>A0A4C1TF98</accession>
<evidence type="ECO:0000313" key="3">
    <source>
        <dbReference type="Proteomes" id="UP000299102"/>
    </source>
</evidence>
<dbReference type="Proteomes" id="UP000299102">
    <property type="component" value="Unassembled WGS sequence"/>
</dbReference>
<name>A0A4C1TF98_EUMVA</name>
<comment type="caution">
    <text evidence="2">The sequence shown here is derived from an EMBL/GenBank/DDBJ whole genome shotgun (WGS) entry which is preliminary data.</text>
</comment>
<dbReference type="OrthoDB" id="25179at2759"/>
<organism evidence="2 3">
    <name type="scientific">Eumeta variegata</name>
    <name type="common">Bagworm moth</name>
    <name type="synonym">Eumeta japonica</name>
    <dbReference type="NCBI Taxonomy" id="151549"/>
    <lineage>
        <taxon>Eukaryota</taxon>
        <taxon>Metazoa</taxon>
        <taxon>Ecdysozoa</taxon>
        <taxon>Arthropoda</taxon>
        <taxon>Hexapoda</taxon>
        <taxon>Insecta</taxon>
        <taxon>Pterygota</taxon>
        <taxon>Neoptera</taxon>
        <taxon>Endopterygota</taxon>
        <taxon>Lepidoptera</taxon>
        <taxon>Glossata</taxon>
        <taxon>Ditrysia</taxon>
        <taxon>Tineoidea</taxon>
        <taxon>Psychidae</taxon>
        <taxon>Oiketicinae</taxon>
        <taxon>Eumeta</taxon>
    </lineage>
</organism>
<sequence>MVLIAENEGGCSEAGSGHRGSLRGANKLARRARSFKDDLLERISNMRSPAQTHNNQHLSSAFSPRRYYRIGENCRYRLKNSLILCDYKKKKKPLETLNCCALLISCGGWDIRGAGRPSAAWWKGKHSGNTSGKKSQFECSGRRNNPKKREAAHRR</sequence>
<dbReference type="STRING" id="151549.A0A4C1TF98"/>
<dbReference type="EMBL" id="BGZK01000049">
    <property type="protein sequence ID" value="GBP12087.1"/>
    <property type="molecule type" value="Genomic_DNA"/>
</dbReference>
<reference evidence="2 3" key="1">
    <citation type="journal article" date="2019" name="Commun. Biol.">
        <title>The bagworm genome reveals a unique fibroin gene that provides high tensile strength.</title>
        <authorList>
            <person name="Kono N."/>
            <person name="Nakamura H."/>
            <person name="Ohtoshi R."/>
            <person name="Tomita M."/>
            <person name="Numata K."/>
            <person name="Arakawa K."/>
        </authorList>
    </citation>
    <scope>NUCLEOTIDE SEQUENCE [LARGE SCALE GENOMIC DNA]</scope>
</reference>
<dbReference type="AlphaFoldDB" id="A0A4C1TF98"/>
<protein>
    <submittedName>
        <fullName evidence="2">Guanine nucleotide-releasing factor 2</fullName>
    </submittedName>
</protein>